<name>A0ABR2YQP2_9CHLO</name>
<evidence type="ECO:0000313" key="3">
    <source>
        <dbReference type="Proteomes" id="UP001491310"/>
    </source>
</evidence>
<sequence>MQSQVLAAKQYSTIREKPRARGFVQEDNSGKSNIFGVEPRSLYTSSPTSERAARQGLGGQQGLIVVAMCIAVVAAVTFLGKEGPATLAQVSAVAESSQSLSSLAASIKASI</sequence>
<evidence type="ECO:0000256" key="1">
    <source>
        <dbReference type="SAM" id="Phobius"/>
    </source>
</evidence>
<accession>A0ABR2YQP2</accession>
<protein>
    <submittedName>
        <fullName evidence="2">Uncharacterized protein</fullName>
    </submittedName>
</protein>
<gene>
    <name evidence="2" type="ORF">WJX75_009506</name>
</gene>
<reference evidence="2 3" key="1">
    <citation type="journal article" date="2024" name="Nat. Commun.">
        <title>Phylogenomics reveals the evolutionary origins of lichenization in chlorophyte algae.</title>
        <authorList>
            <person name="Puginier C."/>
            <person name="Libourel C."/>
            <person name="Otte J."/>
            <person name="Skaloud P."/>
            <person name="Haon M."/>
            <person name="Grisel S."/>
            <person name="Petersen M."/>
            <person name="Berrin J.G."/>
            <person name="Delaux P.M."/>
            <person name="Dal Grande F."/>
            <person name="Keller J."/>
        </authorList>
    </citation>
    <scope>NUCLEOTIDE SEQUENCE [LARGE SCALE GENOMIC DNA]</scope>
    <source>
        <strain evidence="2 3">SAG 216-7</strain>
    </source>
</reference>
<dbReference type="EMBL" id="JALJOT010000007">
    <property type="protein sequence ID" value="KAK9909251.1"/>
    <property type="molecule type" value="Genomic_DNA"/>
</dbReference>
<keyword evidence="1" id="KW-0472">Membrane</keyword>
<comment type="caution">
    <text evidence="2">The sequence shown here is derived from an EMBL/GenBank/DDBJ whole genome shotgun (WGS) entry which is preliminary data.</text>
</comment>
<keyword evidence="1" id="KW-1133">Transmembrane helix</keyword>
<organism evidence="2 3">
    <name type="scientific">Coccomyxa subellipsoidea</name>
    <dbReference type="NCBI Taxonomy" id="248742"/>
    <lineage>
        <taxon>Eukaryota</taxon>
        <taxon>Viridiplantae</taxon>
        <taxon>Chlorophyta</taxon>
        <taxon>core chlorophytes</taxon>
        <taxon>Trebouxiophyceae</taxon>
        <taxon>Trebouxiophyceae incertae sedis</taxon>
        <taxon>Coccomyxaceae</taxon>
        <taxon>Coccomyxa</taxon>
    </lineage>
</organism>
<proteinExistence type="predicted"/>
<feature type="transmembrane region" description="Helical" evidence="1">
    <location>
        <begin position="62"/>
        <end position="80"/>
    </location>
</feature>
<dbReference type="Proteomes" id="UP001491310">
    <property type="component" value="Unassembled WGS sequence"/>
</dbReference>
<evidence type="ECO:0000313" key="2">
    <source>
        <dbReference type="EMBL" id="KAK9909251.1"/>
    </source>
</evidence>
<keyword evidence="1" id="KW-0812">Transmembrane</keyword>
<keyword evidence="3" id="KW-1185">Reference proteome</keyword>